<name>A0A2P6PM57_ROSCH</name>
<comment type="similarity">
    <text evidence="1">Belongs to the UDP-glycosyltransferase family.</text>
</comment>
<evidence type="ECO:0000313" key="3">
    <source>
        <dbReference type="EMBL" id="PRQ22996.1"/>
    </source>
</evidence>
<dbReference type="SUPFAM" id="SSF53756">
    <property type="entry name" value="UDP-Glycosyltransferase/glycogen phosphorylase"/>
    <property type="match status" value="1"/>
</dbReference>
<evidence type="ECO:0000313" key="4">
    <source>
        <dbReference type="Proteomes" id="UP000238479"/>
    </source>
</evidence>
<dbReference type="STRING" id="74649.A0A2P6PM57"/>
<keyword evidence="2 3" id="KW-0328">Glycosyltransferase</keyword>
<keyword evidence="4" id="KW-1185">Reference proteome</keyword>
<dbReference type="Gramene" id="PRQ22996">
    <property type="protein sequence ID" value="PRQ22996"/>
    <property type="gene ID" value="RchiOBHm_Chr6g0256361"/>
</dbReference>
<dbReference type="OMA" id="IIHLMEA"/>
<dbReference type="EMBL" id="PDCK01000044">
    <property type="protein sequence ID" value="PRQ22996.1"/>
    <property type="molecule type" value="Genomic_DNA"/>
</dbReference>
<evidence type="ECO:0000256" key="2">
    <source>
        <dbReference type="ARBA" id="ARBA00022676"/>
    </source>
</evidence>
<dbReference type="EC" id="2.4.1.91" evidence="3"/>
<dbReference type="Proteomes" id="UP000238479">
    <property type="component" value="Chromosome 6"/>
</dbReference>
<organism evidence="3 4">
    <name type="scientific">Rosa chinensis</name>
    <name type="common">China rose</name>
    <dbReference type="NCBI Taxonomy" id="74649"/>
    <lineage>
        <taxon>Eukaryota</taxon>
        <taxon>Viridiplantae</taxon>
        <taxon>Streptophyta</taxon>
        <taxon>Embryophyta</taxon>
        <taxon>Tracheophyta</taxon>
        <taxon>Spermatophyta</taxon>
        <taxon>Magnoliopsida</taxon>
        <taxon>eudicotyledons</taxon>
        <taxon>Gunneridae</taxon>
        <taxon>Pentapetalae</taxon>
        <taxon>rosids</taxon>
        <taxon>fabids</taxon>
        <taxon>Rosales</taxon>
        <taxon>Rosaceae</taxon>
        <taxon>Rosoideae</taxon>
        <taxon>Rosoideae incertae sedis</taxon>
        <taxon>Rosa</taxon>
    </lineage>
</organism>
<sequence>METKTHQQLHIFFLPFMGQGHTLPLIDIAKLFASHGEKSTIITTPANAPLFTKAIQTSRNLGLEIELLLIKFPSTEVGLPEGIESTNIA</sequence>
<protein>
    <submittedName>
        <fullName evidence="3">Putative flavonol 3-O-glucosyltransferase</fullName>
        <ecNumber evidence="3">2.4.1.91</ecNumber>
    </submittedName>
</protein>
<evidence type="ECO:0000256" key="1">
    <source>
        <dbReference type="ARBA" id="ARBA00009995"/>
    </source>
</evidence>
<dbReference type="GO" id="GO:0047893">
    <property type="term" value="F:flavonol 3-O-glucosyltransferase activity"/>
    <property type="evidence" value="ECO:0007669"/>
    <property type="project" value="UniProtKB-EC"/>
</dbReference>
<accession>A0A2P6PM57</accession>
<dbReference type="PANTHER" id="PTHR48047:SF135">
    <property type="entry name" value="GLYCOSYLTRANSFERASE"/>
    <property type="match status" value="1"/>
</dbReference>
<dbReference type="AlphaFoldDB" id="A0A2P6PM57"/>
<dbReference type="PANTHER" id="PTHR48047">
    <property type="entry name" value="GLYCOSYLTRANSFERASE"/>
    <property type="match status" value="1"/>
</dbReference>
<proteinExistence type="inferred from homology"/>
<comment type="caution">
    <text evidence="3">The sequence shown here is derived from an EMBL/GenBank/DDBJ whole genome shotgun (WGS) entry which is preliminary data.</text>
</comment>
<dbReference type="Gene3D" id="3.40.50.2000">
    <property type="entry name" value="Glycogen Phosphorylase B"/>
    <property type="match status" value="1"/>
</dbReference>
<reference evidence="3 4" key="1">
    <citation type="journal article" date="2018" name="Nat. Genet.">
        <title>The Rosa genome provides new insights in the design of modern roses.</title>
        <authorList>
            <person name="Bendahmane M."/>
        </authorList>
    </citation>
    <scope>NUCLEOTIDE SEQUENCE [LARGE SCALE GENOMIC DNA]</scope>
    <source>
        <strain evidence="4">cv. Old Blush</strain>
    </source>
</reference>
<gene>
    <name evidence="3" type="ORF">RchiOBHm_Chr6g0256361</name>
</gene>
<keyword evidence="3" id="KW-0808">Transferase</keyword>